<feature type="compositionally biased region" description="Basic and acidic residues" evidence="1">
    <location>
        <begin position="219"/>
        <end position="231"/>
    </location>
</feature>
<dbReference type="EMBL" id="ML220161">
    <property type="protein sequence ID" value="TGZ77010.1"/>
    <property type="molecule type" value="Genomic_DNA"/>
</dbReference>
<name>A0A4S2MJ85_9PEZI</name>
<accession>A0A4S2MJ85</accession>
<dbReference type="OrthoDB" id="4828117at2759"/>
<feature type="region of interest" description="Disordered" evidence="1">
    <location>
        <begin position="78"/>
        <end position="150"/>
    </location>
</feature>
<keyword evidence="3" id="KW-1185">Reference proteome</keyword>
<reference evidence="2 3" key="1">
    <citation type="submission" date="2019-04" db="EMBL/GenBank/DDBJ databases">
        <title>Comparative genomics and transcriptomics to analyze fruiting body development in filamentous ascomycetes.</title>
        <authorList>
            <consortium name="DOE Joint Genome Institute"/>
            <person name="Lutkenhaus R."/>
            <person name="Traeger S."/>
            <person name="Breuer J."/>
            <person name="Kuo A."/>
            <person name="Lipzen A."/>
            <person name="Pangilinan J."/>
            <person name="Dilworth D."/>
            <person name="Sandor L."/>
            <person name="Poggeler S."/>
            <person name="Barry K."/>
            <person name="Grigoriev I.V."/>
            <person name="Nowrousian M."/>
        </authorList>
    </citation>
    <scope>NUCLEOTIDE SEQUENCE [LARGE SCALE GENOMIC DNA]</scope>
    <source>
        <strain evidence="2 3">CBS 389.68</strain>
    </source>
</reference>
<sequence length="254" mass="27707">MADHQKPRAKKIDWTPARYQKLFAATLAAHPEFKINYSKIAGYFGEGATYDSIETRFRAIKKDAKSIASAIASGDLTPTAATPARFKRKSGPTPSTPSSTAKKPRTTTTTTTAAPPPPPTPPTTNRRQPRARKVKLELSSDSDTPDDDFSCHTKEKLGECDVRKNHGAWNATVGKRFQLVREQLRAAKGGTRKAGSGRMVIDLGDEVDEVDDEDEKEEGGDGGKEKEGDGFALFAEERGYVQHQFPTADGGWVI</sequence>
<feature type="compositionally biased region" description="Low complexity" evidence="1">
    <location>
        <begin position="91"/>
        <end position="113"/>
    </location>
</feature>
<organism evidence="2 3">
    <name type="scientific">Ascodesmis nigricans</name>
    <dbReference type="NCBI Taxonomy" id="341454"/>
    <lineage>
        <taxon>Eukaryota</taxon>
        <taxon>Fungi</taxon>
        <taxon>Dikarya</taxon>
        <taxon>Ascomycota</taxon>
        <taxon>Pezizomycotina</taxon>
        <taxon>Pezizomycetes</taxon>
        <taxon>Pezizales</taxon>
        <taxon>Ascodesmidaceae</taxon>
        <taxon>Ascodesmis</taxon>
    </lineage>
</organism>
<dbReference type="STRING" id="341454.A0A4S2MJ85"/>
<gene>
    <name evidence="2" type="ORF">EX30DRAFT_367010</name>
</gene>
<evidence type="ECO:0000313" key="3">
    <source>
        <dbReference type="Proteomes" id="UP000298138"/>
    </source>
</evidence>
<feature type="compositionally biased region" description="Acidic residues" evidence="1">
    <location>
        <begin position="203"/>
        <end position="218"/>
    </location>
</feature>
<feature type="region of interest" description="Disordered" evidence="1">
    <location>
        <begin position="190"/>
        <end position="231"/>
    </location>
</feature>
<proteinExistence type="predicted"/>
<dbReference type="AlphaFoldDB" id="A0A4S2MJ85"/>
<evidence type="ECO:0000313" key="2">
    <source>
        <dbReference type="EMBL" id="TGZ77010.1"/>
    </source>
</evidence>
<dbReference type="InParanoid" id="A0A4S2MJ85"/>
<protein>
    <submittedName>
        <fullName evidence="2">Uncharacterized protein</fullName>
    </submittedName>
</protein>
<dbReference type="Proteomes" id="UP000298138">
    <property type="component" value="Unassembled WGS sequence"/>
</dbReference>
<evidence type="ECO:0000256" key="1">
    <source>
        <dbReference type="SAM" id="MobiDB-lite"/>
    </source>
</evidence>